<dbReference type="Proteomes" id="UP000770717">
    <property type="component" value="Unassembled WGS sequence"/>
</dbReference>
<dbReference type="EMBL" id="WNTK01000003">
    <property type="protein sequence ID" value="KAG9486959.1"/>
    <property type="molecule type" value="Genomic_DNA"/>
</dbReference>
<organism evidence="1 2">
    <name type="scientific">Eleutherodactylus coqui</name>
    <name type="common">Puerto Rican coqui</name>
    <dbReference type="NCBI Taxonomy" id="57060"/>
    <lineage>
        <taxon>Eukaryota</taxon>
        <taxon>Metazoa</taxon>
        <taxon>Chordata</taxon>
        <taxon>Craniata</taxon>
        <taxon>Vertebrata</taxon>
        <taxon>Euteleostomi</taxon>
        <taxon>Amphibia</taxon>
        <taxon>Batrachia</taxon>
        <taxon>Anura</taxon>
        <taxon>Neobatrachia</taxon>
        <taxon>Hyloidea</taxon>
        <taxon>Eleutherodactylidae</taxon>
        <taxon>Eleutherodactylinae</taxon>
        <taxon>Eleutherodactylus</taxon>
        <taxon>Eleutherodactylus</taxon>
    </lineage>
</organism>
<keyword evidence="2" id="KW-1185">Reference proteome</keyword>
<protein>
    <submittedName>
        <fullName evidence="1">Uncharacterized protein</fullName>
    </submittedName>
</protein>
<comment type="caution">
    <text evidence="1">The sequence shown here is derived from an EMBL/GenBank/DDBJ whole genome shotgun (WGS) entry which is preliminary data.</text>
</comment>
<sequence length="82" mass="9509">MCRGPQHISAGCRRSEGFLTLRLGSHRMVFDAFPFWKPQIDPIKRRCRKGRPFYCSTICRSHPNCESWPDCIFAAAMQCRTS</sequence>
<dbReference type="AlphaFoldDB" id="A0A8J6FHW5"/>
<evidence type="ECO:0000313" key="1">
    <source>
        <dbReference type="EMBL" id="KAG9486959.1"/>
    </source>
</evidence>
<name>A0A8J6FHW5_ELECQ</name>
<evidence type="ECO:0000313" key="2">
    <source>
        <dbReference type="Proteomes" id="UP000770717"/>
    </source>
</evidence>
<reference evidence="1" key="1">
    <citation type="thesis" date="2020" institute="ProQuest LLC" country="789 East Eisenhower Parkway, Ann Arbor, MI, USA">
        <title>Comparative Genomics and Chromosome Evolution.</title>
        <authorList>
            <person name="Mudd A.B."/>
        </authorList>
    </citation>
    <scope>NUCLEOTIDE SEQUENCE</scope>
    <source>
        <strain evidence="1">HN-11 Male</strain>
        <tissue evidence="1">Kidney and liver</tissue>
    </source>
</reference>
<proteinExistence type="predicted"/>
<gene>
    <name evidence="1" type="ORF">GDO78_007034</name>
</gene>
<accession>A0A8J6FHW5</accession>